<dbReference type="GO" id="GO:0000976">
    <property type="term" value="F:transcription cis-regulatory region binding"/>
    <property type="evidence" value="ECO:0007669"/>
    <property type="project" value="TreeGrafter"/>
</dbReference>
<dbReference type="Gene3D" id="1.10.357.10">
    <property type="entry name" value="Tetracycline Repressor, domain 2"/>
    <property type="match status" value="1"/>
</dbReference>
<dbReference type="Pfam" id="PF00440">
    <property type="entry name" value="TetR_N"/>
    <property type="match status" value="1"/>
</dbReference>
<evidence type="ECO:0000259" key="6">
    <source>
        <dbReference type="PROSITE" id="PS50977"/>
    </source>
</evidence>
<keyword evidence="3" id="KW-0804">Transcription</keyword>
<dbReference type="FunFam" id="1.10.10.60:FF:000141">
    <property type="entry name" value="TetR family transcriptional regulator"/>
    <property type="match status" value="1"/>
</dbReference>
<dbReference type="AlphaFoldDB" id="A0A6I3L4E4"/>
<protein>
    <submittedName>
        <fullName evidence="7">TetR family transcriptional regulator</fullName>
    </submittedName>
</protein>
<dbReference type="GO" id="GO:0045892">
    <property type="term" value="P:negative regulation of DNA-templated transcription"/>
    <property type="evidence" value="ECO:0007669"/>
    <property type="project" value="UniProtKB-ARBA"/>
</dbReference>
<keyword evidence="2 4" id="KW-0238">DNA-binding</keyword>
<feature type="domain" description="HTH tetR-type" evidence="6">
    <location>
        <begin position="20"/>
        <end position="80"/>
    </location>
</feature>
<sequence length="212" mass="23345">MDLTKLLSGNQEPNPRGQADPEQLRILAAARTEFVDHGFRTAAVGNICRRARVSRPTLYRRFGDKDAIFRAVISNEAVSYFSSITTDILAIDDPGARTEEAFVLAARAAYQNDLLASLRKLEPELLADLFTDPTSTNREMVVTAIATTLSTESLPFSEMLGLAEVMVRLFASLLFAPTGNLPMETDVYARALARKYFVPMIEAAVRRAANAE</sequence>
<dbReference type="EMBL" id="WMBB01000016">
    <property type="protein sequence ID" value="MTE16717.1"/>
    <property type="molecule type" value="Genomic_DNA"/>
</dbReference>
<dbReference type="PRINTS" id="PR00455">
    <property type="entry name" value="HTHTETR"/>
</dbReference>
<accession>A0A6I3L4E4</accession>
<evidence type="ECO:0000313" key="8">
    <source>
        <dbReference type="Proteomes" id="UP000432464"/>
    </source>
</evidence>
<dbReference type="PROSITE" id="PS50977">
    <property type="entry name" value="HTH_TETR_2"/>
    <property type="match status" value="1"/>
</dbReference>
<evidence type="ECO:0000256" key="3">
    <source>
        <dbReference type="ARBA" id="ARBA00023163"/>
    </source>
</evidence>
<name>A0A6I3L4E4_9NOCA</name>
<dbReference type="InterPro" id="IPR001647">
    <property type="entry name" value="HTH_TetR"/>
</dbReference>
<evidence type="ECO:0000256" key="2">
    <source>
        <dbReference type="ARBA" id="ARBA00023125"/>
    </source>
</evidence>
<keyword evidence="8" id="KW-1185">Reference proteome</keyword>
<comment type="caution">
    <text evidence="7">The sequence shown here is derived from an EMBL/GenBank/DDBJ whole genome shotgun (WGS) entry which is preliminary data.</text>
</comment>
<reference evidence="7 8" key="1">
    <citation type="submission" date="2019-11" db="EMBL/GenBank/DDBJ databases">
        <title>Nocardia sp. nov. CT2-14 isolated from soil.</title>
        <authorList>
            <person name="Kanchanasin P."/>
            <person name="Tanasupawat S."/>
            <person name="Yuki M."/>
            <person name="Kudo T."/>
        </authorList>
    </citation>
    <scope>NUCLEOTIDE SEQUENCE [LARGE SCALE GENOMIC DNA]</scope>
    <source>
        <strain evidence="7 8">CT2-14</strain>
    </source>
</reference>
<organism evidence="7 8">
    <name type="scientific">Nocardia aurantiaca</name>
    <dbReference type="NCBI Taxonomy" id="2675850"/>
    <lineage>
        <taxon>Bacteria</taxon>
        <taxon>Bacillati</taxon>
        <taxon>Actinomycetota</taxon>
        <taxon>Actinomycetes</taxon>
        <taxon>Mycobacteriales</taxon>
        <taxon>Nocardiaceae</taxon>
        <taxon>Nocardia</taxon>
    </lineage>
</organism>
<evidence type="ECO:0000256" key="5">
    <source>
        <dbReference type="SAM" id="MobiDB-lite"/>
    </source>
</evidence>
<keyword evidence="1" id="KW-0805">Transcription regulation</keyword>
<feature type="region of interest" description="Disordered" evidence="5">
    <location>
        <begin position="1"/>
        <end position="21"/>
    </location>
</feature>
<feature type="DNA-binding region" description="H-T-H motif" evidence="4">
    <location>
        <begin position="43"/>
        <end position="62"/>
    </location>
</feature>
<dbReference type="SUPFAM" id="SSF46689">
    <property type="entry name" value="Homeodomain-like"/>
    <property type="match status" value="1"/>
</dbReference>
<gene>
    <name evidence="7" type="ORF">GLP40_28675</name>
</gene>
<dbReference type="Proteomes" id="UP000432464">
    <property type="component" value="Unassembled WGS sequence"/>
</dbReference>
<dbReference type="PANTHER" id="PTHR30055:SF234">
    <property type="entry name" value="HTH-TYPE TRANSCRIPTIONAL REGULATOR BETI"/>
    <property type="match status" value="1"/>
</dbReference>
<dbReference type="RefSeq" id="WP_154791141.1">
    <property type="nucleotide sequence ID" value="NZ_WMBB01000016.1"/>
</dbReference>
<dbReference type="GO" id="GO:0003700">
    <property type="term" value="F:DNA-binding transcription factor activity"/>
    <property type="evidence" value="ECO:0007669"/>
    <property type="project" value="TreeGrafter"/>
</dbReference>
<dbReference type="InterPro" id="IPR050109">
    <property type="entry name" value="HTH-type_TetR-like_transc_reg"/>
</dbReference>
<evidence type="ECO:0000256" key="1">
    <source>
        <dbReference type="ARBA" id="ARBA00023015"/>
    </source>
</evidence>
<evidence type="ECO:0000256" key="4">
    <source>
        <dbReference type="PROSITE-ProRule" id="PRU00335"/>
    </source>
</evidence>
<dbReference type="PANTHER" id="PTHR30055">
    <property type="entry name" value="HTH-TYPE TRANSCRIPTIONAL REGULATOR RUTR"/>
    <property type="match status" value="1"/>
</dbReference>
<proteinExistence type="predicted"/>
<dbReference type="InterPro" id="IPR009057">
    <property type="entry name" value="Homeodomain-like_sf"/>
</dbReference>
<evidence type="ECO:0000313" key="7">
    <source>
        <dbReference type="EMBL" id="MTE16717.1"/>
    </source>
</evidence>